<organism evidence="2 4">
    <name type="scientific">Brenneria nigrifluens DSM 30175 = ATCC 13028</name>
    <dbReference type="NCBI Taxonomy" id="1121120"/>
    <lineage>
        <taxon>Bacteria</taxon>
        <taxon>Pseudomonadati</taxon>
        <taxon>Pseudomonadota</taxon>
        <taxon>Gammaproteobacteria</taxon>
        <taxon>Enterobacterales</taxon>
        <taxon>Pectobacteriaceae</taxon>
        <taxon>Brenneria</taxon>
    </lineage>
</organism>
<dbReference type="Proteomes" id="UP000295985">
    <property type="component" value="Unassembled WGS sequence"/>
</dbReference>
<sequence>MSFFTFKSKPLSSVSVNRYRWINIWMAILGHILAPLPAVFSFSRPSPLSFRLPEVGRRDIFILLFRRHPGINGERFVGRDVVY</sequence>
<keyword evidence="5" id="KW-1185">Reference proteome</keyword>
<evidence type="ECO:0000313" key="4">
    <source>
        <dbReference type="Proteomes" id="UP000295985"/>
    </source>
</evidence>
<feature type="transmembrane region" description="Helical" evidence="1">
    <location>
        <begin position="21"/>
        <end position="42"/>
    </location>
</feature>
<evidence type="ECO:0000256" key="1">
    <source>
        <dbReference type="SAM" id="Phobius"/>
    </source>
</evidence>
<reference evidence="3 5" key="2">
    <citation type="submission" date="2018-11" db="EMBL/GenBank/DDBJ databases">
        <title>Genome sequences of Brenneria nigrifluens and Brenneria rubrifaciens.</title>
        <authorList>
            <person name="Poret-Peterson A.T."/>
            <person name="McClean A.E."/>
            <person name="Kluepfel D.A."/>
        </authorList>
    </citation>
    <scope>NUCLEOTIDE SEQUENCE [LARGE SCALE GENOMIC DNA]</scope>
    <source>
        <strain evidence="3 5">ATCC 13028</strain>
    </source>
</reference>
<name>A0A2U1UVC9_9GAMM</name>
<dbReference type="AntiFam" id="ANF00069">
    <property type="entry name" value="Translation of predicted DNA regulatory sequence"/>
</dbReference>
<reference evidence="2 4" key="1">
    <citation type="submission" date="2018-04" db="EMBL/GenBank/DDBJ databases">
        <title>Brenneria corticis sp.nov.</title>
        <authorList>
            <person name="Li Y."/>
        </authorList>
    </citation>
    <scope>NUCLEOTIDE SEQUENCE [LARGE SCALE GENOMIC DNA]</scope>
    <source>
        <strain evidence="2 4">LMG 2694</strain>
    </source>
</reference>
<keyword evidence="1" id="KW-1133">Transmembrane helix</keyword>
<evidence type="ECO:0000313" key="5">
    <source>
        <dbReference type="Proteomes" id="UP000303847"/>
    </source>
</evidence>
<accession>A0A2U1UVC9</accession>
<protein>
    <submittedName>
        <fullName evidence="2">DUF2684 domain-containing protein</fullName>
    </submittedName>
    <submittedName>
        <fullName evidence="3">DUF2684 family protein</fullName>
    </submittedName>
</protein>
<keyword evidence="1" id="KW-0472">Membrane</keyword>
<evidence type="ECO:0000313" key="2">
    <source>
        <dbReference type="EMBL" id="PWC25570.1"/>
    </source>
</evidence>
<proteinExistence type="predicted"/>
<evidence type="ECO:0000313" key="3">
    <source>
        <dbReference type="EMBL" id="QCR03265.1"/>
    </source>
</evidence>
<dbReference type="AlphaFoldDB" id="A0A2U1UVC9"/>
<keyword evidence="1" id="KW-0812">Transmembrane</keyword>
<gene>
    <name evidence="2" type="ORF">DDT54_04205</name>
    <name evidence="3" type="ORF">EH206_02985</name>
</gene>
<dbReference type="Proteomes" id="UP000303847">
    <property type="component" value="Chromosome"/>
</dbReference>
<dbReference type="EMBL" id="QDKK01000003">
    <property type="protein sequence ID" value="PWC25570.1"/>
    <property type="molecule type" value="Genomic_DNA"/>
</dbReference>
<dbReference type="EMBL" id="CP034036">
    <property type="protein sequence ID" value="QCR03265.1"/>
    <property type="molecule type" value="Genomic_DNA"/>
</dbReference>